<dbReference type="InterPro" id="IPR001647">
    <property type="entry name" value="HTH_TetR"/>
</dbReference>
<dbReference type="PROSITE" id="PS50977">
    <property type="entry name" value="HTH_TETR_2"/>
    <property type="match status" value="1"/>
</dbReference>
<evidence type="ECO:0000256" key="2">
    <source>
        <dbReference type="PROSITE-ProRule" id="PRU00335"/>
    </source>
</evidence>
<dbReference type="InterPro" id="IPR039532">
    <property type="entry name" value="TetR_C_Firmicutes"/>
</dbReference>
<dbReference type="Gene3D" id="1.10.357.10">
    <property type="entry name" value="Tetracycline Repressor, domain 2"/>
    <property type="match status" value="1"/>
</dbReference>
<dbReference type="Proteomes" id="UP001302696">
    <property type="component" value="Chromosome"/>
</dbReference>
<dbReference type="PANTHER" id="PTHR43479">
    <property type="entry name" value="ACREF/ENVCD OPERON REPRESSOR-RELATED"/>
    <property type="match status" value="1"/>
</dbReference>
<evidence type="ECO:0000313" key="4">
    <source>
        <dbReference type="EMBL" id="WPC22514.1"/>
    </source>
</evidence>
<reference evidence="5" key="1">
    <citation type="submission" date="2024-06" db="EMBL/GenBank/DDBJ databases">
        <authorList>
            <person name="Chang H.C."/>
            <person name="Mun S.Y."/>
        </authorList>
    </citation>
    <scope>NUCLEOTIDE SEQUENCE [LARGE SCALE GENOMIC DNA]</scope>
    <source>
        <strain evidence="5">KT1</strain>
    </source>
</reference>
<proteinExistence type="predicted"/>
<name>A0ABZ0Q718_9LACO</name>
<evidence type="ECO:0000313" key="5">
    <source>
        <dbReference type="Proteomes" id="UP001302696"/>
    </source>
</evidence>
<dbReference type="SUPFAM" id="SSF46689">
    <property type="entry name" value="Homeodomain-like"/>
    <property type="match status" value="1"/>
</dbReference>
<dbReference type="InterPro" id="IPR050624">
    <property type="entry name" value="HTH-type_Tx_Regulator"/>
</dbReference>
<keyword evidence="5" id="KW-1185">Reference proteome</keyword>
<keyword evidence="1 2" id="KW-0238">DNA-binding</keyword>
<evidence type="ECO:0000259" key="3">
    <source>
        <dbReference type="PROSITE" id="PS50977"/>
    </source>
</evidence>
<dbReference type="InterPro" id="IPR009057">
    <property type="entry name" value="Homeodomain-like_sf"/>
</dbReference>
<evidence type="ECO:0000256" key="1">
    <source>
        <dbReference type="ARBA" id="ARBA00023125"/>
    </source>
</evidence>
<protein>
    <submittedName>
        <fullName evidence="4">TetR/AcrR family transcriptional regulator</fullName>
    </submittedName>
</protein>
<dbReference type="EMBL" id="CP104778">
    <property type="protein sequence ID" value="WPC22514.1"/>
    <property type="molecule type" value="Genomic_DNA"/>
</dbReference>
<feature type="domain" description="HTH tetR-type" evidence="3">
    <location>
        <begin position="10"/>
        <end position="70"/>
    </location>
</feature>
<organism evidence="4 5">
    <name type="scientific">Pediococcus inopinatus</name>
    <dbReference type="NCBI Taxonomy" id="114090"/>
    <lineage>
        <taxon>Bacteria</taxon>
        <taxon>Bacillati</taxon>
        <taxon>Bacillota</taxon>
        <taxon>Bacilli</taxon>
        <taxon>Lactobacillales</taxon>
        <taxon>Lactobacillaceae</taxon>
        <taxon>Pediococcus</taxon>
    </lineage>
</organism>
<gene>
    <name evidence="4" type="ORF">N6G96_04830</name>
</gene>
<dbReference type="Pfam" id="PF00440">
    <property type="entry name" value="TetR_N"/>
    <property type="match status" value="1"/>
</dbReference>
<dbReference type="RefSeq" id="WP_057772558.1">
    <property type="nucleotide sequence ID" value="NZ_BBIM01000028.1"/>
</dbReference>
<sequence>MENKSDPRVIKTKRQLKAALISLLAKQSVQSLNIQRITQTAKVTRGTFYLHYTDKKDFVQRVVHDFVEDFFRNSLVDAKPFLESKIEISEHQVQVFSLEAGFKYIATEYQTFMVLFGLTGENEFSEEIKSEFLQWLRNFSEKLDLDSSSQEIPNTLKREFVISGFIGLIQDWLAQGMIYTPHFISVKVYELLHQNSSEKIDATDFFVI</sequence>
<dbReference type="PANTHER" id="PTHR43479:SF7">
    <property type="entry name" value="TETR-FAMILY TRANSCRIPTIONAL REGULATOR"/>
    <property type="match status" value="1"/>
</dbReference>
<dbReference type="Pfam" id="PF14278">
    <property type="entry name" value="TetR_C_8"/>
    <property type="match status" value="1"/>
</dbReference>
<accession>A0ABZ0Q718</accession>
<feature type="DNA-binding region" description="H-T-H motif" evidence="2">
    <location>
        <begin position="33"/>
        <end position="52"/>
    </location>
</feature>